<evidence type="ECO:0000256" key="2">
    <source>
        <dbReference type="ARBA" id="ARBA00022679"/>
    </source>
</evidence>
<dbReference type="PANTHER" id="PTHR20857">
    <property type="entry name" value="THIAMINE-PHOSPHATE PYROPHOSPHORYLASE"/>
    <property type="match status" value="1"/>
</dbReference>
<feature type="binding site" evidence="9">
    <location>
        <begin position="38"/>
        <end position="42"/>
    </location>
    <ligand>
        <name>4-amino-2-methyl-5-(diphosphooxymethyl)pyrimidine</name>
        <dbReference type="ChEBI" id="CHEBI:57841"/>
    </ligand>
</feature>
<dbReference type="Proteomes" id="UP001147148">
    <property type="component" value="Unassembled WGS sequence"/>
</dbReference>
<evidence type="ECO:0000256" key="9">
    <source>
        <dbReference type="HAMAP-Rule" id="MF_00097"/>
    </source>
</evidence>
<feature type="binding site" evidence="9">
    <location>
        <position position="90"/>
    </location>
    <ligand>
        <name>Mg(2+)</name>
        <dbReference type="ChEBI" id="CHEBI:18420"/>
    </ligand>
</feature>
<comment type="pathway">
    <text evidence="1 9 11">Cofactor biosynthesis; thiamine diphosphate biosynthesis; thiamine phosphate from 4-amino-2-methyl-5-diphosphomethylpyrimidine and 4-methyl-5-(2-phosphoethyl)-thiazole: step 1/1.</text>
</comment>
<feature type="domain" description="Thiamine phosphate synthase/TenI" evidence="12">
    <location>
        <begin position="8"/>
        <end position="187"/>
    </location>
</feature>
<evidence type="ECO:0000313" key="13">
    <source>
        <dbReference type="EMBL" id="MDF0480007.1"/>
    </source>
</evidence>
<evidence type="ECO:0000256" key="10">
    <source>
        <dbReference type="RuleBase" id="RU003826"/>
    </source>
</evidence>
<evidence type="ECO:0000256" key="4">
    <source>
        <dbReference type="ARBA" id="ARBA00022842"/>
    </source>
</evidence>
<gene>
    <name evidence="9 13" type="primary">thiE</name>
    <name evidence="13" type="ORF">OL233_06840</name>
</gene>
<keyword evidence="2 9" id="KW-0808">Transferase</keyword>
<dbReference type="Pfam" id="PF02581">
    <property type="entry name" value="TMP-TENI"/>
    <property type="match status" value="1"/>
</dbReference>
<dbReference type="InterPro" id="IPR036206">
    <property type="entry name" value="ThiamineP_synth_sf"/>
</dbReference>
<comment type="catalytic activity">
    <reaction evidence="7 9 10">
        <text>2-(2-carboxy-4-methylthiazol-5-yl)ethyl phosphate + 4-amino-2-methyl-5-(diphosphooxymethyl)pyrimidine + 2 H(+) = thiamine phosphate + CO2 + diphosphate</text>
        <dbReference type="Rhea" id="RHEA:47848"/>
        <dbReference type="ChEBI" id="CHEBI:15378"/>
        <dbReference type="ChEBI" id="CHEBI:16526"/>
        <dbReference type="ChEBI" id="CHEBI:33019"/>
        <dbReference type="ChEBI" id="CHEBI:37575"/>
        <dbReference type="ChEBI" id="CHEBI:57841"/>
        <dbReference type="ChEBI" id="CHEBI:62890"/>
        <dbReference type="EC" id="2.5.1.3"/>
    </reaction>
</comment>
<dbReference type="InterPro" id="IPR022998">
    <property type="entry name" value="ThiamineP_synth_TenI"/>
</dbReference>
<dbReference type="InterPro" id="IPR034291">
    <property type="entry name" value="TMP_synthase"/>
</dbReference>
<dbReference type="CDD" id="cd00564">
    <property type="entry name" value="TMP_TenI"/>
    <property type="match status" value="1"/>
</dbReference>
<keyword evidence="3 9" id="KW-0479">Metal-binding</keyword>
<organism evidence="13 14">
    <name type="scientific">Vagococcus proximus</name>
    <dbReference type="NCBI Taxonomy" id="2991417"/>
    <lineage>
        <taxon>Bacteria</taxon>
        <taxon>Bacillati</taxon>
        <taxon>Bacillota</taxon>
        <taxon>Bacilli</taxon>
        <taxon>Lactobacillales</taxon>
        <taxon>Enterococcaceae</taxon>
        <taxon>Vagococcus</taxon>
    </lineage>
</organism>
<feature type="binding site" evidence="9">
    <location>
        <begin position="184"/>
        <end position="185"/>
    </location>
    <ligand>
        <name>2-[(2R,5Z)-2-carboxy-4-methylthiazol-5(2H)-ylidene]ethyl phosphate</name>
        <dbReference type="ChEBI" id="CHEBI:62899"/>
    </ligand>
</feature>
<feature type="binding site" evidence="9">
    <location>
        <position position="138"/>
    </location>
    <ligand>
        <name>4-amino-2-methyl-5-(diphosphooxymethyl)pyrimidine</name>
        <dbReference type="ChEBI" id="CHEBI:57841"/>
    </ligand>
</feature>
<dbReference type="EMBL" id="JAPDSH010000004">
    <property type="protein sequence ID" value="MDF0480007.1"/>
    <property type="molecule type" value="Genomic_DNA"/>
</dbReference>
<comment type="cofactor">
    <cofactor evidence="9">
        <name>Mg(2+)</name>
        <dbReference type="ChEBI" id="CHEBI:18420"/>
    </cofactor>
    <text evidence="9">Binds 1 Mg(2+) ion per subunit.</text>
</comment>
<keyword evidence="5 9" id="KW-0784">Thiamine biosynthesis</keyword>
<evidence type="ECO:0000256" key="7">
    <source>
        <dbReference type="ARBA" id="ARBA00047851"/>
    </source>
</evidence>
<feature type="binding site" evidence="9">
    <location>
        <position position="109"/>
    </location>
    <ligand>
        <name>4-amino-2-methyl-5-(diphosphooxymethyl)pyrimidine</name>
        <dbReference type="ChEBI" id="CHEBI:57841"/>
    </ligand>
</feature>
<dbReference type="HAMAP" id="MF_00097">
    <property type="entry name" value="TMP_synthase"/>
    <property type="match status" value="1"/>
</dbReference>
<sequence>MNPDYLELYLVTDRRKLSDEEFLIRVEQACTAGVTVVQLREKEVTTADFYQLALKVKAITDRYKLPLIINDRIDICLAVDAAGVHIGDDELPVWKARELIGSDKILGVSAKTVERSLIAQSEGANYLGVGAIFPTQTKESTLVPLEEVRAIVEQTDLPIVAIGGINETTIQTISGMEVSGVAIVSEIMYAKSVSQKVVDLKSCVKKMKEGELNEYQ</sequence>
<evidence type="ECO:0000259" key="12">
    <source>
        <dbReference type="Pfam" id="PF02581"/>
    </source>
</evidence>
<dbReference type="SUPFAM" id="SSF51391">
    <property type="entry name" value="Thiamin phosphate synthase"/>
    <property type="match status" value="1"/>
</dbReference>
<evidence type="ECO:0000256" key="1">
    <source>
        <dbReference type="ARBA" id="ARBA00005165"/>
    </source>
</evidence>
<comment type="function">
    <text evidence="9">Condenses 4-methyl-5-(beta-hydroxyethyl)thiazole monophosphate (THZ-P) and 2-methyl-4-amino-5-hydroxymethyl pyrimidine pyrophosphate (HMP-PP) to form thiamine monophosphate (TMP).</text>
</comment>
<protein>
    <recommendedName>
        <fullName evidence="9">Thiamine-phosphate synthase</fullName>
        <shortName evidence="9">TP synthase</shortName>
        <shortName evidence="9">TPS</shortName>
        <ecNumber evidence="9">2.5.1.3</ecNumber>
    </recommendedName>
    <alternativeName>
        <fullName evidence="9">Thiamine-phosphate pyrophosphorylase</fullName>
        <shortName evidence="9">TMP pyrophosphorylase</shortName>
        <shortName evidence="9">TMP-PPase</shortName>
    </alternativeName>
</protein>
<dbReference type="RefSeq" id="WP_275471593.1">
    <property type="nucleotide sequence ID" value="NZ_JAPDSH010000004.1"/>
</dbReference>
<evidence type="ECO:0000313" key="14">
    <source>
        <dbReference type="Proteomes" id="UP001147148"/>
    </source>
</evidence>
<feature type="binding site" evidence="9">
    <location>
        <position position="164"/>
    </location>
    <ligand>
        <name>2-[(2R,5Z)-2-carboxy-4-methylthiazol-5(2H)-ylidene]ethyl phosphate</name>
        <dbReference type="ChEBI" id="CHEBI:62899"/>
    </ligand>
</feature>
<evidence type="ECO:0000256" key="8">
    <source>
        <dbReference type="ARBA" id="ARBA00047883"/>
    </source>
</evidence>
<feature type="binding site" evidence="9">
    <location>
        <position position="70"/>
    </location>
    <ligand>
        <name>4-amino-2-methyl-5-(diphosphooxymethyl)pyrimidine</name>
        <dbReference type="ChEBI" id="CHEBI:57841"/>
    </ligand>
</feature>
<evidence type="ECO:0000256" key="5">
    <source>
        <dbReference type="ARBA" id="ARBA00022977"/>
    </source>
</evidence>
<reference evidence="13" key="1">
    <citation type="submission" date="2022-10" db="EMBL/GenBank/DDBJ databases">
        <title>Vagococcus sp. isolated from poultry meat.</title>
        <authorList>
            <person name="Johansson P."/>
            <person name="Bjorkroth J."/>
        </authorList>
    </citation>
    <scope>NUCLEOTIDE SEQUENCE</scope>
    <source>
        <strain evidence="13">PNs007</strain>
    </source>
</reference>
<dbReference type="GO" id="GO:0004789">
    <property type="term" value="F:thiamine-phosphate diphosphorylase activity"/>
    <property type="evidence" value="ECO:0007669"/>
    <property type="project" value="UniProtKB-EC"/>
</dbReference>
<proteinExistence type="inferred from homology"/>
<comment type="caution">
    <text evidence="13">The sequence shown here is derived from an EMBL/GenBank/DDBJ whole genome shotgun (WGS) entry which is preliminary data.</text>
</comment>
<dbReference type="InterPro" id="IPR013785">
    <property type="entry name" value="Aldolase_TIM"/>
</dbReference>
<dbReference type="Gene3D" id="3.20.20.70">
    <property type="entry name" value="Aldolase class I"/>
    <property type="match status" value="1"/>
</dbReference>
<dbReference type="NCBIfam" id="TIGR00693">
    <property type="entry name" value="thiE"/>
    <property type="match status" value="1"/>
</dbReference>
<feature type="binding site" evidence="9">
    <location>
        <begin position="135"/>
        <end position="137"/>
    </location>
    <ligand>
        <name>2-[(2R,5Z)-2-carboxy-4-methylthiazol-5(2H)-ylidene]ethyl phosphate</name>
        <dbReference type="ChEBI" id="CHEBI:62899"/>
    </ligand>
</feature>
<evidence type="ECO:0000256" key="11">
    <source>
        <dbReference type="RuleBase" id="RU004253"/>
    </source>
</evidence>
<dbReference type="PANTHER" id="PTHR20857:SF15">
    <property type="entry name" value="THIAMINE-PHOSPHATE SYNTHASE"/>
    <property type="match status" value="1"/>
</dbReference>
<dbReference type="EC" id="2.5.1.3" evidence="9"/>
<comment type="catalytic activity">
    <reaction evidence="8 9 10">
        <text>2-[(2R,5Z)-2-carboxy-4-methylthiazol-5(2H)-ylidene]ethyl phosphate + 4-amino-2-methyl-5-(diphosphooxymethyl)pyrimidine + 2 H(+) = thiamine phosphate + CO2 + diphosphate</text>
        <dbReference type="Rhea" id="RHEA:47844"/>
        <dbReference type="ChEBI" id="CHEBI:15378"/>
        <dbReference type="ChEBI" id="CHEBI:16526"/>
        <dbReference type="ChEBI" id="CHEBI:33019"/>
        <dbReference type="ChEBI" id="CHEBI:37575"/>
        <dbReference type="ChEBI" id="CHEBI:57841"/>
        <dbReference type="ChEBI" id="CHEBI:62899"/>
        <dbReference type="EC" id="2.5.1.3"/>
    </reaction>
</comment>
<name>A0ABT5X1Y8_9ENTE</name>
<keyword evidence="4 9" id="KW-0460">Magnesium</keyword>
<evidence type="ECO:0000256" key="6">
    <source>
        <dbReference type="ARBA" id="ARBA00047334"/>
    </source>
</evidence>
<feature type="binding site" evidence="9">
    <location>
        <position position="71"/>
    </location>
    <ligand>
        <name>Mg(2+)</name>
        <dbReference type="ChEBI" id="CHEBI:18420"/>
    </ligand>
</feature>
<comment type="similarity">
    <text evidence="9 10">Belongs to the thiamine-phosphate synthase family.</text>
</comment>
<evidence type="ECO:0000256" key="3">
    <source>
        <dbReference type="ARBA" id="ARBA00022723"/>
    </source>
</evidence>
<accession>A0ABT5X1Y8</accession>
<comment type="catalytic activity">
    <reaction evidence="6 9 10">
        <text>4-methyl-5-(2-phosphooxyethyl)-thiazole + 4-amino-2-methyl-5-(diphosphooxymethyl)pyrimidine + H(+) = thiamine phosphate + diphosphate</text>
        <dbReference type="Rhea" id="RHEA:22328"/>
        <dbReference type="ChEBI" id="CHEBI:15378"/>
        <dbReference type="ChEBI" id="CHEBI:33019"/>
        <dbReference type="ChEBI" id="CHEBI:37575"/>
        <dbReference type="ChEBI" id="CHEBI:57841"/>
        <dbReference type="ChEBI" id="CHEBI:58296"/>
        <dbReference type="EC" id="2.5.1.3"/>
    </reaction>
</comment>
<keyword evidence="14" id="KW-1185">Reference proteome</keyword>